<keyword evidence="5 6" id="KW-0472">Membrane</keyword>
<evidence type="ECO:0000256" key="5">
    <source>
        <dbReference type="ARBA" id="ARBA00023136"/>
    </source>
</evidence>
<dbReference type="PANTHER" id="PTHR47089">
    <property type="entry name" value="ABC TRANSPORTER, PERMEASE PROTEIN"/>
    <property type="match status" value="1"/>
</dbReference>
<dbReference type="Proteomes" id="UP000637695">
    <property type="component" value="Unassembled WGS sequence"/>
</dbReference>
<feature type="transmembrane region" description="Helical" evidence="6">
    <location>
        <begin position="287"/>
        <end position="307"/>
    </location>
</feature>
<dbReference type="Pfam" id="PF02653">
    <property type="entry name" value="BPD_transp_2"/>
    <property type="match status" value="1"/>
</dbReference>
<evidence type="ECO:0000256" key="3">
    <source>
        <dbReference type="ARBA" id="ARBA00022692"/>
    </source>
</evidence>
<evidence type="ECO:0000313" key="7">
    <source>
        <dbReference type="EMBL" id="GGJ13315.1"/>
    </source>
</evidence>
<reference evidence="7" key="2">
    <citation type="submission" date="2020-09" db="EMBL/GenBank/DDBJ databases">
        <authorList>
            <person name="Sun Q."/>
            <person name="Ohkuma M."/>
        </authorList>
    </citation>
    <scope>NUCLEOTIDE SEQUENCE</scope>
    <source>
        <strain evidence="7">JCM 18487</strain>
    </source>
</reference>
<dbReference type="PANTHER" id="PTHR47089:SF1">
    <property type="entry name" value="GUANOSINE ABC TRANSPORTER PERMEASE PROTEIN NUPP"/>
    <property type="match status" value="1"/>
</dbReference>
<evidence type="ECO:0000313" key="8">
    <source>
        <dbReference type="Proteomes" id="UP000637695"/>
    </source>
</evidence>
<keyword evidence="8" id="KW-1185">Reference proteome</keyword>
<dbReference type="InterPro" id="IPR001851">
    <property type="entry name" value="ABC_transp_permease"/>
</dbReference>
<keyword evidence="2" id="KW-1003">Cell membrane</keyword>
<dbReference type="GO" id="GO:0005886">
    <property type="term" value="C:plasma membrane"/>
    <property type="evidence" value="ECO:0007669"/>
    <property type="project" value="UniProtKB-SubCell"/>
</dbReference>
<dbReference type="EMBL" id="BMOY01000052">
    <property type="protein sequence ID" value="GGJ13315.1"/>
    <property type="molecule type" value="Genomic_DNA"/>
</dbReference>
<keyword evidence="3 6" id="KW-0812">Transmembrane</keyword>
<accession>A0A917NN45</accession>
<feature type="transmembrane region" description="Helical" evidence="6">
    <location>
        <begin position="263"/>
        <end position="281"/>
    </location>
</feature>
<keyword evidence="4 6" id="KW-1133">Transmembrane helix</keyword>
<comment type="caution">
    <text evidence="7">The sequence shown here is derived from an EMBL/GenBank/DDBJ whole genome shotgun (WGS) entry which is preliminary data.</text>
</comment>
<organism evidence="7 8">
    <name type="scientific">Alicyclobacillus cellulosilyticus</name>
    <dbReference type="NCBI Taxonomy" id="1003997"/>
    <lineage>
        <taxon>Bacteria</taxon>
        <taxon>Bacillati</taxon>
        <taxon>Bacillota</taxon>
        <taxon>Bacilli</taxon>
        <taxon>Bacillales</taxon>
        <taxon>Alicyclobacillaceae</taxon>
        <taxon>Alicyclobacillus</taxon>
    </lineage>
</organism>
<evidence type="ECO:0000256" key="4">
    <source>
        <dbReference type="ARBA" id="ARBA00022989"/>
    </source>
</evidence>
<protein>
    <submittedName>
        <fullName evidence="7">ABC transporter permease</fullName>
    </submittedName>
</protein>
<sequence length="325" mass="35132">MWLWGANPFRVYGLMVQQSFGSVFAINQTFLEAIPLLLCGLGVAWAYRISVWNIGAEGQFTMGAIAATGMTIYFPHLPSVVMIPSMMVVSVLAGAGWACIAAVLKAYLQVNELITTLMLNYVAGLYMDYLVYGPWKDPKGFNFPGTAMFTPSEQLPTLFGTQVHIGAVIALVGVVLYAWTFAKTRWGYELRVLGSNPTAARYAGIPVVRQMVWVMFISGGLAGLAGMCEVSGVTHQLQHGLSPGYGYTAIIVAWLARLHPIGLLVSSVFFGGLLVGGYSVQTLGLPSSISLMLQGAILFFAVAGEYVQQYGRWSWRVSSQRGGVS</sequence>
<evidence type="ECO:0000256" key="1">
    <source>
        <dbReference type="ARBA" id="ARBA00004651"/>
    </source>
</evidence>
<dbReference type="GO" id="GO:0022857">
    <property type="term" value="F:transmembrane transporter activity"/>
    <property type="evidence" value="ECO:0007669"/>
    <property type="project" value="InterPro"/>
</dbReference>
<evidence type="ECO:0000256" key="2">
    <source>
        <dbReference type="ARBA" id="ARBA00022475"/>
    </source>
</evidence>
<feature type="transmembrane region" description="Helical" evidence="6">
    <location>
        <begin position="59"/>
        <end position="76"/>
    </location>
</feature>
<feature type="transmembrane region" description="Helical" evidence="6">
    <location>
        <begin position="155"/>
        <end position="179"/>
    </location>
</feature>
<name>A0A917NN45_9BACL</name>
<feature type="transmembrane region" description="Helical" evidence="6">
    <location>
        <begin position="20"/>
        <end position="47"/>
    </location>
</feature>
<feature type="transmembrane region" description="Helical" evidence="6">
    <location>
        <begin position="116"/>
        <end position="135"/>
    </location>
</feature>
<dbReference type="AlphaFoldDB" id="A0A917NN45"/>
<comment type="subcellular location">
    <subcellularLocation>
        <location evidence="1">Cell membrane</location>
        <topology evidence="1">Multi-pass membrane protein</topology>
    </subcellularLocation>
</comment>
<gene>
    <name evidence="7" type="ORF">GCM10010885_23240</name>
</gene>
<feature type="transmembrane region" description="Helical" evidence="6">
    <location>
        <begin position="211"/>
        <end position="233"/>
    </location>
</feature>
<reference evidence="7" key="1">
    <citation type="journal article" date="2014" name="Int. J. Syst. Evol. Microbiol.">
        <title>Complete genome sequence of Corynebacterium casei LMG S-19264T (=DSM 44701T), isolated from a smear-ripened cheese.</title>
        <authorList>
            <consortium name="US DOE Joint Genome Institute (JGI-PGF)"/>
            <person name="Walter F."/>
            <person name="Albersmeier A."/>
            <person name="Kalinowski J."/>
            <person name="Ruckert C."/>
        </authorList>
    </citation>
    <scope>NUCLEOTIDE SEQUENCE</scope>
    <source>
        <strain evidence="7">JCM 18487</strain>
    </source>
</reference>
<proteinExistence type="predicted"/>
<evidence type="ECO:0000256" key="6">
    <source>
        <dbReference type="SAM" id="Phobius"/>
    </source>
</evidence>
<feature type="transmembrane region" description="Helical" evidence="6">
    <location>
        <begin position="82"/>
        <end position="104"/>
    </location>
</feature>
<dbReference type="CDD" id="cd06580">
    <property type="entry name" value="TM_PBP1_transp_TpRbsC_like"/>
    <property type="match status" value="1"/>
</dbReference>